<feature type="transmembrane region" description="Helical" evidence="1">
    <location>
        <begin position="6"/>
        <end position="27"/>
    </location>
</feature>
<gene>
    <name evidence="3" type="ORF">DSM106972_017290</name>
</gene>
<feature type="domain" description="VanZ-like" evidence="2">
    <location>
        <begin position="40"/>
        <end position="117"/>
    </location>
</feature>
<keyword evidence="4" id="KW-1185">Reference proteome</keyword>
<keyword evidence="1" id="KW-1133">Transmembrane helix</keyword>
<dbReference type="AlphaFoldDB" id="A0A433VR73"/>
<feature type="transmembrane region" description="Helical" evidence="1">
    <location>
        <begin position="39"/>
        <end position="59"/>
    </location>
</feature>
<dbReference type="PANTHER" id="PTHR28008:SF1">
    <property type="entry name" value="DOMAIN PROTEIN, PUTATIVE (AFU_ORTHOLOGUE AFUA_3G10980)-RELATED"/>
    <property type="match status" value="1"/>
</dbReference>
<evidence type="ECO:0000256" key="1">
    <source>
        <dbReference type="SAM" id="Phobius"/>
    </source>
</evidence>
<reference evidence="3" key="2">
    <citation type="journal article" date="2019" name="Genome Biol. Evol.">
        <title>Day and night: Metabolic profiles and evolutionary relationships of six axenic non-marine cyanobacteria.</title>
        <authorList>
            <person name="Will S.E."/>
            <person name="Henke P."/>
            <person name="Boedeker C."/>
            <person name="Huang S."/>
            <person name="Brinkmann H."/>
            <person name="Rohde M."/>
            <person name="Jarek M."/>
            <person name="Friedl T."/>
            <person name="Seufert S."/>
            <person name="Schumacher M."/>
            <person name="Overmann J."/>
            <person name="Neumann-Schaal M."/>
            <person name="Petersen J."/>
        </authorList>
    </citation>
    <scope>NUCLEOTIDE SEQUENCE [LARGE SCALE GENOMIC DNA]</scope>
    <source>
        <strain evidence="3">PCC 7102</strain>
    </source>
</reference>
<comment type="caution">
    <text evidence="3">The sequence shown here is derived from an EMBL/GenBank/DDBJ whole genome shotgun (WGS) entry which is preliminary data.</text>
</comment>
<dbReference type="Pfam" id="PF04892">
    <property type="entry name" value="VanZ"/>
    <property type="match status" value="1"/>
</dbReference>
<accession>A0A433VR73</accession>
<dbReference type="RefSeq" id="WP_127080349.1">
    <property type="nucleotide sequence ID" value="NZ_RSCL01000003.1"/>
</dbReference>
<name>A0A433VR73_9CYAN</name>
<dbReference type="PANTHER" id="PTHR28008">
    <property type="entry name" value="DOMAIN PROTEIN, PUTATIVE (AFU_ORTHOLOGUE AFUA_3G10980)-RELATED"/>
    <property type="match status" value="1"/>
</dbReference>
<reference evidence="3" key="1">
    <citation type="submission" date="2018-12" db="EMBL/GenBank/DDBJ databases">
        <authorList>
            <person name="Will S."/>
            <person name="Neumann-Schaal M."/>
            <person name="Henke P."/>
        </authorList>
    </citation>
    <scope>NUCLEOTIDE SEQUENCE</scope>
    <source>
        <strain evidence="3">PCC 7102</strain>
    </source>
</reference>
<dbReference type="OrthoDB" id="532191at2"/>
<dbReference type="Proteomes" id="UP000271624">
    <property type="component" value="Unassembled WGS sequence"/>
</dbReference>
<proteinExistence type="predicted"/>
<protein>
    <recommendedName>
        <fullName evidence="2">VanZ-like domain-containing protein</fullName>
    </recommendedName>
</protein>
<evidence type="ECO:0000259" key="2">
    <source>
        <dbReference type="Pfam" id="PF04892"/>
    </source>
</evidence>
<sequence>MKSHRFWIIAFWFYLGILLAISISAYLRVIPTEIARFPYYDTVLHFVLLGIAAYLSHLALNKRQLHILGTALPLAPFIVFLFCILDEIIQKFTPHRSADIVDLIADVCGIIVFTYLAERTSIRKTSQFHN</sequence>
<feature type="transmembrane region" description="Helical" evidence="1">
    <location>
        <begin position="65"/>
        <end position="85"/>
    </location>
</feature>
<keyword evidence="1" id="KW-0472">Membrane</keyword>
<dbReference type="NCBIfam" id="NF037970">
    <property type="entry name" value="vanZ_1"/>
    <property type="match status" value="1"/>
</dbReference>
<keyword evidence="1" id="KW-0812">Transmembrane</keyword>
<evidence type="ECO:0000313" key="3">
    <source>
        <dbReference type="EMBL" id="RUT08561.1"/>
    </source>
</evidence>
<feature type="transmembrane region" description="Helical" evidence="1">
    <location>
        <begin position="97"/>
        <end position="117"/>
    </location>
</feature>
<organism evidence="3 4">
    <name type="scientific">Dulcicalothrix desertica PCC 7102</name>
    <dbReference type="NCBI Taxonomy" id="232991"/>
    <lineage>
        <taxon>Bacteria</taxon>
        <taxon>Bacillati</taxon>
        <taxon>Cyanobacteriota</taxon>
        <taxon>Cyanophyceae</taxon>
        <taxon>Nostocales</taxon>
        <taxon>Calotrichaceae</taxon>
        <taxon>Dulcicalothrix</taxon>
    </lineage>
</organism>
<dbReference type="InterPro" id="IPR006976">
    <property type="entry name" value="VanZ-like"/>
</dbReference>
<evidence type="ECO:0000313" key="4">
    <source>
        <dbReference type="Proteomes" id="UP000271624"/>
    </source>
</evidence>
<dbReference type="EMBL" id="RSCL01000003">
    <property type="protein sequence ID" value="RUT08561.1"/>
    <property type="molecule type" value="Genomic_DNA"/>
</dbReference>